<evidence type="ECO:0000256" key="5">
    <source>
        <dbReference type="ARBA" id="ARBA00022821"/>
    </source>
</evidence>
<feature type="chain" id="PRO_5038625768" description="Acidic protein" evidence="8">
    <location>
        <begin position="26"/>
        <end position="128"/>
    </location>
</feature>
<comment type="similarity">
    <text evidence="7">Belongs to the plant thionin (TC 1.C.44) family. 4 C-C subfamily.</text>
</comment>
<keyword evidence="8" id="KW-0732">Signal</keyword>
<dbReference type="EMBL" id="JAGGNH010000004">
    <property type="protein sequence ID" value="KAJ0973627.1"/>
    <property type="molecule type" value="Genomic_DNA"/>
</dbReference>
<evidence type="ECO:0000256" key="6">
    <source>
        <dbReference type="ARBA" id="ARBA00023157"/>
    </source>
</evidence>
<reference evidence="9" key="1">
    <citation type="submission" date="2021-03" db="EMBL/GenBank/DDBJ databases">
        <authorList>
            <person name="Li Z."/>
            <person name="Yang C."/>
        </authorList>
    </citation>
    <scope>NUCLEOTIDE SEQUENCE</scope>
    <source>
        <strain evidence="9">Dzin_1.0</strain>
        <tissue evidence="9">Leaf</tissue>
    </source>
</reference>
<keyword evidence="10" id="KW-1185">Reference proteome</keyword>
<dbReference type="PANTHER" id="PTHR33920">
    <property type="entry name" value="THIONIN-2.1-RELATED"/>
    <property type="match status" value="1"/>
</dbReference>
<accession>A0A9D5CHY6</accession>
<dbReference type="SUPFAM" id="SSF57429">
    <property type="entry name" value="Crambin-like"/>
    <property type="match status" value="1"/>
</dbReference>
<dbReference type="Proteomes" id="UP001085076">
    <property type="component" value="Miscellaneous, Linkage group lg04"/>
</dbReference>
<evidence type="ECO:0000256" key="1">
    <source>
        <dbReference type="ARBA" id="ARBA00002847"/>
    </source>
</evidence>
<evidence type="ECO:0008006" key="11">
    <source>
        <dbReference type="Google" id="ProtNLM"/>
    </source>
</evidence>
<keyword evidence="6" id="KW-1015">Disulfide bond</keyword>
<gene>
    <name evidence="9" type="ORF">J5N97_015592</name>
</gene>
<keyword evidence="5" id="KW-0611">Plant defense</keyword>
<keyword evidence="4" id="KW-0800">Toxin</keyword>
<dbReference type="OrthoDB" id="653285at2759"/>
<evidence type="ECO:0000256" key="3">
    <source>
        <dbReference type="ARBA" id="ARBA00022525"/>
    </source>
</evidence>
<dbReference type="InterPro" id="IPR001010">
    <property type="entry name" value="Thionin"/>
</dbReference>
<dbReference type="Pfam" id="PF00321">
    <property type="entry name" value="Thionin"/>
    <property type="match status" value="1"/>
</dbReference>
<dbReference type="PRINTS" id="PR00287">
    <property type="entry name" value="THIONIN"/>
</dbReference>
<evidence type="ECO:0000256" key="8">
    <source>
        <dbReference type="SAM" id="SignalP"/>
    </source>
</evidence>
<dbReference type="GO" id="GO:0006952">
    <property type="term" value="P:defense response"/>
    <property type="evidence" value="ECO:0007669"/>
    <property type="project" value="UniProtKB-KW"/>
</dbReference>
<comment type="subcellular location">
    <subcellularLocation>
        <location evidence="2">Secreted</location>
    </subcellularLocation>
</comment>
<dbReference type="PROSITE" id="PS00271">
    <property type="entry name" value="THIONIN"/>
    <property type="match status" value="1"/>
</dbReference>
<evidence type="ECO:0000256" key="4">
    <source>
        <dbReference type="ARBA" id="ARBA00022656"/>
    </source>
</evidence>
<keyword evidence="3" id="KW-0964">Secreted</keyword>
<comment type="function">
    <text evidence="1">Thionins are small plant proteins which are toxic to animal cells. They seem to exert their toxic effect at the level of the cell membrane. Their precise function is not known.</text>
</comment>
<dbReference type="Gene3D" id="3.30.1350.10">
    <property type="entry name" value="Thionin-like"/>
    <property type="match status" value="1"/>
</dbReference>
<dbReference type="AlphaFoldDB" id="A0A9D5CHY6"/>
<evidence type="ECO:0000256" key="2">
    <source>
        <dbReference type="ARBA" id="ARBA00004613"/>
    </source>
</evidence>
<dbReference type="GO" id="GO:0005576">
    <property type="term" value="C:extracellular region"/>
    <property type="evidence" value="ECO:0007669"/>
    <property type="project" value="UniProtKB-SubCell"/>
</dbReference>
<sequence>MEGKGARIPLGIVVMVVLVLGLNLAQTHIEAKSCCMNTTARNCYNLCRLPGTARDTCAKLCGCLIISGTKCPSHYPKHFCKLGCTSSACSAITSTLQDSDDVEGAVAGCNNICSELCNDEGSNEDFTA</sequence>
<proteinExistence type="inferred from homology"/>
<dbReference type="FunFam" id="3.30.1350.10:FF:000001">
    <property type="entry name" value="Hellethionin-D"/>
    <property type="match status" value="1"/>
</dbReference>
<evidence type="ECO:0000313" key="10">
    <source>
        <dbReference type="Proteomes" id="UP001085076"/>
    </source>
</evidence>
<reference evidence="9" key="2">
    <citation type="journal article" date="2022" name="Hortic Res">
        <title>The genome of Dioscorea zingiberensis sheds light on the biosynthesis, origin and evolution of the medicinally important diosgenin saponins.</title>
        <authorList>
            <person name="Li Y."/>
            <person name="Tan C."/>
            <person name="Li Z."/>
            <person name="Guo J."/>
            <person name="Li S."/>
            <person name="Chen X."/>
            <person name="Wang C."/>
            <person name="Dai X."/>
            <person name="Yang H."/>
            <person name="Song W."/>
            <person name="Hou L."/>
            <person name="Xu J."/>
            <person name="Tong Z."/>
            <person name="Xu A."/>
            <person name="Yuan X."/>
            <person name="Wang W."/>
            <person name="Yang Q."/>
            <person name="Chen L."/>
            <person name="Sun Z."/>
            <person name="Wang K."/>
            <person name="Pan B."/>
            <person name="Chen J."/>
            <person name="Bao Y."/>
            <person name="Liu F."/>
            <person name="Qi X."/>
            <person name="Gang D.R."/>
            <person name="Wen J."/>
            <person name="Li J."/>
        </authorList>
    </citation>
    <scope>NUCLEOTIDE SEQUENCE</scope>
    <source>
        <strain evidence="9">Dzin_1.0</strain>
    </source>
</reference>
<dbReference type="GO" id="GO:0090729">
    <property type="term" value="F:toxin activity"/>
    <property type="evidence" value="ECO:0007669"/>
    <property type="project" value="UniProtKB-KW"/>
</dbReference>
<name>A0A9D5CHY6_9LILI</name>
<comment type="caution">
    <text evidence="9">The sequence shown here is derived from an EMBL/GenBank/DDBJ whole genome shotgun (WGS) entry which is preliminary data.</text>
</comment>
<evidence type="ECO:0000256" key="7">
    <source>
        <dbReference type="ARBA" id="ARBA00043965"/>
    </source>
</evidence>
<protein>
    <recommendedName>
        <fullName evidence="11">Acidic protein</fullName>
    </recommendedName>
</protein>
<evidence type="ECO:0000313" key="9">
    <source>
        <dbReference type="EMBL" id="KAJ0973627.1"/>
    </source>
</evidence>
<dbReference type="PANTHER" id="PTHR33920:SF2">
    <property type="entry name" value="THIONIN-2.1-RELATED"/>
    <property type="match status" value="1"/>
</dbReference>
<feature type="signal peptide" evidence="8">
    <location>
        <begin position="1"/>
        <end position="25"/>
    </location>
</feature>
<dbReference type="InterPro" id="IPR036391">
    <property type="entry name" value="Thionin-like_sf"/>
</dbReference>
<organism evidence="9 10">
    <name type="scientific">Dioscorea zingiberensis</name>
    <dbReference type="NCBI Taxonomy" id="325984"/>
    <lineage>
        <taxon>Eukaryota</taxon>
        <taxon>Viridiplantae</taxon>
        <taxon>Streptophyta</taxon>
        <taxon>Embryophyta</taxon>
        <taxon>Tracheophyta</taxon>
        <taxon>Spermatophyta</taxon>
        <taxon>Magnoliopsida</taxon>
        <taxon>Liliopsida</taxon>
        <taxon>Dioscoreales</taxon>
        <taxon>Dioscoreaceae</taxon>
        <taxon>Dioscorea</taxon>
    </lineage>
</organism>